<organism evidence="1 2">
    <name type="scientific">Streptomyces canus</name>
    <dbReference type="NCBI Taxonomy" id="58343"/>
    <lineage>
        <taxon>Bacteria</taxon>
        <taxon>Bacillati</taxon>
        <taxon>Actinomycetota</taxon>
        <taxon>Actinomycetes</taxon>
        <taxon>Kitasatosporales</taxon>
        <taxon>Streptomycetaceae</taxon>
        <taxon>Streptomyces</taxon>
        <taxon>Streptomyces aurantiacus group</taxon>
    </lineage>
</organism>
<dbReference type="Proteomes" id="UP000053669">
    <property type="component" value="Unassembled WGS sequence"/>
</dbReference>
<evidence type="ECO:0000313" key="2">
    <source>
        <dbReference type="Proteomes" id="UP000053669"/>
    </source>
</evidence>
<accession>A0A117QWD2</accession>
<protein>
    <recommendedName>
        <fullName evidence="3">CYTH domain-containing protein</fullName>
    </recommendedName>
</protein>
<dbReference type="RefSeq" id="WP_059211308.1">
    <property type="nucleotide sequence ID" value="NZ_KQ948679.1"/>
</dbReference>
<sequence length="252" mass="27317">MSLLPAEIKVNVEGDVPGALSALGSSRGALTSRRIWFAEDRQGAAEGRVPLLDNGVIVRFRLGGASEDLTVKLRPCDQEQLVGRFSDAFEAGPFTYRIEEDWSRNGRVLAASLGRDCPPGTLGDAVERGADAAAAMDAVQDQFLHTCASSVRLDGLVALGPVLSTKIEDVPLDDLKADLEVWSVTGLEFLEVSIRVKPKDEDDRETFTARAERKQRKLQEAVRERGVPLSEHAENKTRRVLTALVAAAGRLA</sequence>
<name>A0A117QWD2_9ACTN</name>
<reference evidence="1 2" key="1">
    <citation type="submission" date="2015-10" db="EMBL/GenBank/DDBJ databases">
        <title>Draft genome sequence of Streptomyces canus DSM 40017, type strain for the species Streptomyces canus.</title>
        <authorList>
            <person name="Ruckert C."/>
            <person name="Winkler A."/>
            <person name="Kalinowski J."/>
            <person name="Kampfer P."/>
            <person name="Glaeser S."/>
        </authorList>
    </citation>
    <scope>NUCLEOTIDE SEQUENCE [LARGE SCALE GENOMIC DNA]</scope>
    <source>
        <strain evidence="1 2">DSM 40017</strain>
    </source>
</reference>
<dbReference type="EMBL" id="LMWU01000068">
    <property type="protein sequence ID" value="KUN57748.1"/>
    <property type="molecule type" value="Genomic_DNA"/>
</dbReference>
<proteinExistence type="predicted"/>
<evidence type="ECO:0008006" key="3">
    <source>
        <dbReference type="Google" id="ProtNLM"/>
    </source>
</evidence>
<dbReference type="AlphaFoldDB" id="A0A117QWD2"/>
<evidence type="ECO:0000313" key="1">
    <source>
        <dbReference type="EMBL" id="KUN57748.1"/>
    </source>
</evidence>
<comment type="caution">
    <text evidence="1">The sequence shown here is derived from an EMBL/GenBank/DDBJ whole genome shotgun (WGS) entry which is preliminary data.</text>
</comment>
<gene>
    <name evidence="1" type="ORF">AQJ46_45870</name>
</gene>